<sequence length="666" mass="77697">MNHASLLHHCVAILDSYDPDAFGVEQHLKTYLSENKSVNDEEQVFLTEVFSGCVRHTHIMGVVIDGFYIKAGKSCLRTDINLYTVLCYLALFRLDELEMVNFRKFVRSQDVNKMHRFLAFFLDESNLKTWIKDEWCKIYEHSYVQVQLVSPILRWLPELTELVNQLADKIANKVKTQRKVKTPTDVKPFNITQPRPRSVPMPEKIPLVHKHKPVPKTTYSGPREEKLILEAKERNRRRAEEQLYSAAKNQFACANAEKSEKTQRRLNKILAQEESKLQFDKQKTKEMPAAITDNIPIKLNAATILREGALYQKREEEEMKKLELLEAGAKDASQFLEWQQEMRQRDMEEQLADIERRRLEGKLSHEEAILARQSLIKDNREKVLEMKKEAEQMMQEYVARQLEEEKVLKQMVEDVISGHKNAKEAKSRIQESKRKIVEEVSEESRDLLQQAFEQAEAEMKRKMELIQQIRAMEATPKNRTKLIDWTATAGHSLLSEMSIAELKERLALLATEQQEKLESKRDEILESKEAKDRLLMEKLQQISKHRAAEGQLSAVRQEKKKATKNQRPEIKDPKISDLQEKLERRKEERLRANKEMKISPSKQSTARIQSLNKQKMMTEEKRWKELEQRKERQAALQSKGIMTDVAGQKLNSFSRSRQLAATAALS</sequence>
<feature type="compositionally biased region" description="Basic and acidic residues" evidence="2">
    <location>
        <begin position="566"/>
        <end position="597"/>
    </location>
</feature>
<dbReference type="Proteomes" id="UP000694845">
    <property type="component" value="Unplaced"/>
</dbReference>
<protein>
    <submittedName>
        <fullName evidence="4">Cilia- and flagella-associated protein 99-like</fullName>
    </submittedName>
</protein>
<proteinExistence type="predicted"/>
<dbReference type="OrthoDB" id="10262255at2759"/>
<keyword evidence="3" id="KW-1185">Reference proteome</keyword>
<accession>A0A8B7YYB3</accession>
<feature type="region of interest" description="Disordered" evidence="2">
    <location>
        <begin position="545"/>
        <end position="620"/>
    </location>
</feature>
<keyword evidence="1" id="KW-0175">Coiled coil</keyword>
<dbReference type="KEGG" id="aplc:110983070"/>
<feature type="compositionally biased region" description="Polar residues" evidence="2">
    <location>
        <begin position="600"/>
        <end position="615"/>
    </location>
</feature>
<feature type="coiled-coil region" evidence="1">
    <location>
        <begin position="376"/>
        <end position="475"/>
    </location>
</feature>
<name>A0A8B7YYB3_ACAPL</name>
<reference evidence="4" key="1">
    <citation type="submission" date="2025-08" db="UniProtKB">
        <authorList>
            <consortium name="RefSeq"/>
        </authorList>
    </citation>
    <scope>IDENTIFICATION</scope>
</reference>
<dbReference type="PANTHER" id="PTHR34649:SF1">
    <property type="entry name" value="CILIA- AND FLAGELLA-ASSOCIATED PROTEIN 99"/>
    <property type="match status" value="1"/>
</dbReference>
<evidence type="ECO:0000313" key="4">
    <source>
        <dbReference type="RefSeq" id="XP_022097677.1"/>
    </source>
</evidence>
<dbReference type="CTD" id="402160"/>
<evidence type="ECO:0000256" key="1">
    <source>
        <dbReference type="SAM" id="Coils"/>
    </source>
</evidence>
<dbReference type="GeneID" id="110983070"/>
<dbReference type="RefSeq" id="XP_022097677.1">
    <property type="nucleotide sequence ID" value="XM_022241985.1"/>
</dbReference>
<gene>
    <name evidence="4" type="primary">LOC110983070</name>
</gene>
<evidence type="ECO:0000313" key="3">
    <source>
        <dbReference type="Proteomes" id="UP000694845"/>
    </source>
</evidence>
<dbReference type="AlphaFoldDB" id="A0A8B7YYB3"/>
<feature type="coiled-coil region" evidence="1">
    <location>
        <begin position="229"/>
        <end position="276"/>
    </location>
</feature>
<organism evidence="3 4">
    <name type="scientific">Acanthaster planci</name>
    <name type="common">Crown-of-thorns starfish</name>
    <dbReference type="NCBI Taxonomy" id="133434"/>
    <lineage>
        <taxon>Eukaryota</taxon>
        <taxon>Metazoa</taxon>
        <taxon>Echinodermata</taxon>
        <taxon>Eleutherozoa</taxon>
        <taxon>Asterozoa</taxon>
        <taxon>Asteroidea</taxon>
        <taxon>Valvatacea</taxon>
        <taxon>Valvatida</taxon>
        <taxon>Acanthasteridae</taxon>
        <taxon>Acanthaster</taxon>
    </lineage>
</organism>
<dbReference type="OMA" id="VQDGRYC"/>
<dbReference type="InterPro" id="IPR039341">
    <property type="entry name" value="CFAP99"/>
</dbReference>
<evidence type="ECO:0000256" key="2">
    <source>
        <dbReference type="SAM" id="MobiDB-lite"/>
    </source>
</evidence>
<dbReference type="PANTHER" id="PTHR34649">
    <property type="entry name" value="CILIA- AND FLAGELLA-ASSOCIATED PROTEIN 99"/>
    <property type="match status" value="1"/>
</dbReference>